<gene>
    <name evidence="1" type="ORF">CLP_1871</name>
</gene>
<dbReference type="Proteomes" id="UP000003081">
    <property type="component" value="Unassembled WGS sequence"/>
</dbReference>
<evidence type="ECO:0000313" key="2">
    <source>
        <dbReference type="Proteomes" id="UP000003081"/>
    </source>
</evidence>
<proteinExistence type="predicted"/>
<protein>
    <submittedName>
        <fullName evidence="1">Uncharacterized protein</fullName>
    </submittedName>
</protein>
<dbReference type="AlphaFoldDB" id="C4IFW4"/>
<dbReference type="EMBL" id="ACOM01000005">
    <property type="protein sequence ID" value="EEP53371.1"/>
    <property type="molecule type" value="Genomic_DNA"/>
</dbReference>
<keyword evidence="2" id="KW-1185">Reference proteome</keyword>
<sequence>MIRSSIKTNDIHGYGTAVYGNYVKETYLTDKPKKKLVHHLFF</sequence>
<organism evidence="1 2">
    <name type="scientific">Clostridium butyricum E4 str. BoNT E BL5262</name>
    <dbReference type="NCBI Taxonomy" id="632245"/>
    <lineage>
        <taxon>Bacteria</taxon>
        <taxon>Bacillati</taxon>
        <taxon>Bacillota</taxon>
        <taxon>Clostridia</taxon>
        <taxon>Eubacteriales</taxon>
        <taxon>Clostridiaceae</taxon>
        <taxon>Clostridium</taxon>
    </lineage>
</organism>
<reference evidence="1 2" key="1">
    <citation type="submission" date="2009-08" db="EMBL/GenBank/DDBJ databases">
        <authorList>
            <person name="Shrivastava S."/>
            <person name="Brinkac L.B."/>
            <person name="Brown J.L."/>
            <person name="Bruce D.B."/>
            <person name="Detter C."/>
            <person name="Green L.D."/>
            <person name="Munk C.A."/>
            <person name="Rogers Y.C."/>
            <person name="Tapia R."/>
            <person name="Sims D.R."/>
            <person name="Smith L.A."/>
            <person name="Smith T.J."/>
            <person name="Sutton G."/>
            <person name="Brettin T."/>
        </authorList>
    </citation>
    <scope>NUCLEOTIDE SEQUENCE [LARGE SCALE GENOMIC DNA]</scope>
    <source>
        <strain evidence="2">E4 str. BoNT E BL5262</strain>
    </source>
</reference>
<name>C4IFW4_CLOBU</name>
<accession>C4IFW4</accession>
<evidence type="ECO:0000313" key="1">
    <source>
        <dbReference type="EMBL" id="EEP53371.1"/>
    </source>
</evidence>
<dbReference type="HOGENOM" id="CLU_3249414_0_0_9"/>
<comment type="caution">
    <text evidence="1">The sequence shown here is derived from an EMBL/GenBank/DDBJ whole genome shotgun (WGS) entry which is preliminary data.</text>
</comment>